<dbReference type="SUPFAM" id="SSF52172">
    <property type="entry name" value="CheY-like"/>
    <property type="match status" value="2"/>
</dbReference>
<accession>A0A9W4CZI7</accession>
<dbReference type="Gene3D" id="3.30.565.10">
    <property type="entry name" value="Histidine kinase-like ATPase, C-terminal domain"/>
    <property type="match status" value="1"/>
</dbReference>
<feature type="domain" description="Histidine kinase" evidence="17">
    <location>
        <begin position="190"/>
        <end position="411"/>
    </location>
</feature>
<evidence type="ECO:0000259" key="17">
    <source>
        <dbReference type="PROSITE" id="PS50109"/>
    </source>
</evidence>
<dbReference type="FunFam" id="3.30.565.10:FF:000010">
    <property type="entry name" value="Sensor histidine kinase RcsC"/>
    <property type="match status" value="1"/>
</dbReference>
<dbReference type="InterPro" id="IPR036890">
    <property type="entry name" value="HATPase_C_sf"/>
</dbReference>
<dbReference type="Gene3D" id="1.10.287.130">
    <property type="match status" value="1"/>
</dbReference>
<evidence type="ECO:0000256" key="10">
    <source>
        <dbReference type="ARBA" id="ARBA00022840"/>
    </source>
</evidence>
<feature type="domain" description="Response regulatory" evidence="18">
    <location>
        <begin position="6"/>
        <end position="129"/>
    </location>
</feature>
<dbReference type="PANTHER" id="PTHR45339:SF1">
    <property type="entry name" value="HYBRID SIGNAL TRANSDUCTION HISTIDINE KINASE J"/>
    <property type="match status" value="1"/>
</dbReference>
<evidence type="ECO:0000256" key="7">
    <source>
        <dbReference type="ARBA" id="ARBA00022692"/>
    </source>
</evidence>
<keyword evidence="13" id="KW-0472">Membrane</keyword>
<dbReference type="InterPro" id="IPR011006">
    <property type="entry name" value="CheY-like_superfamily"/>
</dbReference>
<dbReference type="PROSITE" id="PS50110">
    <property type="entry name" value="RESPONSE_REGULATORY"/>
    <property type="match status" value="2"/>
</dbReference>
<dbReference type="CDD" id="cd16922">
    <property type="entry name" value="HATPase_EvgS-ArcB-TorS-like"/>
    <property type="match status" value="1"/>
</dbReference>
<protein>
    <recommendedName>
        <fullName evidence="14">Circadian input-output histidine kinase CikA</fullName>
        <ecNumber evidence="4">2.7.13.3</ecNumber>
    </recommendedName>
</protein>
<evidence type="ECO:0000256" key="4">
    <source>
        <dbReference type="ARBA" id="ARBA00012438"/>
    </source>
</evidence>
<keyword evidence="12" id="KW-0902">Two-component regulatory system</keyword>
<dbReference type="PROSITE" id="PS50109">
    <property type="entry name" value="HIS_KIN"/>
    <property type="match status" value="1"/>
</dbReference>
<dbReference type="SUPFAM" id="SSF47384">
    <property type="entry name" value="Homodimeric domain of signal transducing histidine kinase"/>
    <property type="match status" value="1"/>
</dbReference>
<feature type="domain" description="Response regulatory" evidence="18">
    <location>
        <begin position="437"/>
        <end position="553"/>
    </location>
</feature>
<keyword evidence="11" id="KW-1133">Transmembrane helix</keyword>
<evidence type="ECO:0000256" key="11">
    <source>
        <dbReference type="ARBA" id="ARBA00022989"/>
    </source>
</evidence>
<dbReference type="AlphaFoldDB" id="A0A9W4CZI7"/>
<evidence type="ECO:0000256" key="12">
    <source>
        <dbReference type="ARBA" id="ARBA00023012"/>
    </source>
</evidence>
<dbReference type="RefSeq" id="WP_254173662.1">
    <property type="nucleotide sequence ID" value="NZ_LR882967.1"/>
</dbReference>
<dbReference type="SUPFAM" id="SSF55874">
    <property type="entry name" value="ATPase domain of HSP90 chaperone/DNA topoisomerase II/histidine kinase"/>
    <property type="match status" value="1"/>
</dbReference>
<proteinExistence type="inferred from homology"/>
<dbReference type="SMART" id="SM00387">
    <property type="entry name" value="HATPase_c"/>
    <property type="match status" value="1"/>
</dbReference>
<dbReference type="GO" id="GO:0016020">
    <property type="term" value="C:membrane"/>
    <property type="evidence" value="ECO:0007669"/>
    <property type="project" value="UniProtKB-SubCell"/>
</dbReference>
<feature type="coiled-coil region" evidence="16">
    <location>
        <begin position="131"/>
        <end position="165"/>
    </location>
</feature>
<dbReference type="CDD" id="cd17546">
    <property type="entry name" value="REC_hyHK_CKI1_RcsC-like"/>
    <property type="match status" value="1"/>
</dbReference>
<feature type="modified residue" description="4-aspartylphosphate" evidence="15">
    <location>
        <position position="486"/>
    </location>
</feature>
<dbReference type="PRINTS" id="PR00344">
    <property type="entry name" value="BCTRLSENSOR"/>
</dbReference>
<keyword evidence="6 19" id="KW-0808">Transferase</keyword>
<evidence type="ECO:0000256" key="8">
    <source>
        <dbReference type="ARBA" id="ARBA00022741"/>
    </source>
</evidence>
<evidence type="ECO:0000256" key="6">
    <source>
        <dbReference type="ARBA" id="ARBA00022679"/>
    </source>
</evidence>
<dbReference type="InterPro" id="IPR036097">
    <property type="entry name" value="HisK_dim/P_sf"/>
</dbReference>
<dbReference type="CDD" id="cd17569">
    <property type="entry name" value="REC_HupR-like"/>
    <property type="match status" value="1"/>
</dbReference>
<keyword evidence="8" id="KW-0547">Nucleotide-binding</keyword>
<evidence type="ECO:0000256" key="16">
    <source>
        <dbReference type="SAM" id="Coils"/>
    </source>
</evidence>
<dbReference type="CDD" id="cd00082">
    <property type="entry name" value="HisKA"/>
    <property type="match status" value="1"/>
</dbReference>
<dbReference type="GO" id="GO:0005524">
    <property type="term" value="F:ATP binding"/>
    <property type="evidence" value="ECO:0007669"/>
    <property type="project" value="UniProtKB-KW"/>
</dbReference>
<feature type="modified residue" description="4-aspartylphosphate" evidence="15">
    <location>
        <position position="63"/>
    </location>
</feature>
<evidence type="ECO:0000259" key="18">
    <source>
        <dbReference type="PROSITE" id="PS50110"/>
    </source>
</evidence>
<evidence type="ECO:0000256" key="5">
    <source>
        <dbReference type="ARBA" id="ARBA00022553"/>
    </source>
</evidence>
<dbReference type="EMBL" id="LR882967">
    <property type="protein sequence ID" value="CAD5942984.1"/>
    <property type="molecule type" value="Genomic_DNA"/>
</dbReference>
<evidence type="ECO:0000256" key="13">
    <source>
        <dbReference type="ARBA" id="ARBA00023136"/>
    </source>
</evidence>
<dbReference type="Pfam" id="PF02518">
    <property type="entry name" value="HATPase_c"/>
    <property type="match status" value="1"/>
</dbReference>
<keyword evidence="20" id="KW-1185">Reference proteome</keyword>
<keyword evidence="10" id="KW-0067">ATP-binding</keyword>
<keyword evidence="9 19" id="KW-0418">Kinase</keyword>
<dbReference type="InterPro" id="IPR004358">
    <property type="entry name" value="Sig_transdc_His_kin-like_C"/>
</dbReference>
<evidence type="ECO:0000256" key="14">
    <source>
        <dbReference type="ARBA" id="ARBA00074306"/>
    </source>
</evidence>
<dbReference type="Gene3D" id="3.40.50.2300">
    <property type="match status" value="2"/>
</dbReference>
<keyword evidence="16" id="KW-0175">Coiled coil</keyword>
<dbReference type="InterPro" id="IPR001789">
    <property type="entry name" value="Sig_transdc_resp-reg_receiver"/>
</dbReference>
<evidence type="ECO:0000313" key="20">
    <source>
        <dbReference type="Proteomes" id="UP001153719"/>
    </source>
</evidence>
<evidence type="ECO:0000256" key="2">
    <source>
        <dbReference type="ARBA" id="ARBA00004370"/>
    </source>
</evidence>
<reference evidence="19" key="1">
    <citation type="submission" date="2020-09" db="EMBL/GenBank/DDBJ databases">
        <authorList>
            <person name="Blom J."/>
        </authorList>
    </citation>
    <scope>NUCLEOTIDE SEQUENCE</scope>
    <source>
        <strain evidence="19">No.713</strain>
    </source>
</reference>
<sequence>MAKQLAILCVDDESVILESLKEQLKRNLPQHYELESAESGEEALEVIEELHEEGLEVALVISDQIMPGLQGDELLIRIHQSYPQMLKIMLTGQADAQSVGNVVNQASLYRYISKPWDETDLILTVQEALRRYAQEQQLVEQNKKLHELNRQLQQLNISLEQKVLERTTQLEQAKQAAEVANQAKSTFLANMSHELRSPLNAILGFAQLMNRSTTLSAEHQEQVKIILQSGEHLLSLINQLLDLAKIEAGKITLNEANFDLYHLLQDLEDMFSLKAKNQNLSLTFSCCEAVPQYVCTDEIKLRQILINLLNNSLKFTHQGGVKLTVNCNKIDPSNLQLIFTVQDTGVGIDPEEIDQLFEAFTQTQRGREADEGTGLGLSISQKFVHLMGGKIKVNSQVGVGTTFTFNIHAKFVDDICLFNQNLSRKIVGLAPNQPAYKILIVDDKFSNRKLLMQLLKPLGLELKEASNGKEAVEIWDVWEPHLILMDLIMPILNGYEATKQIKNTLKGNATVIIAITASVLEEQKALVLSMGCDDFVRKPFQESHIFEMIAKYLGLEYIYAEDTPLNFLNPSNSILTVESLKGMPSQWIDELYQASLDLDYELVLDLIQEIPLGQADLSQALTDLVSNYRVDQIFNLIEKIKIHEYST</sequence>
<dbReference type="SMART" id="SM00388">
    <property type="entry name" value="HisKA"/>
    <property type="match status" value="1"/>
</dbReference>
<dbReference type="FunFam" id="1.10.287.130:FF:000004">
    <property type="entry name" value="Ethylene receptor 1"/>
    <property type="match status" value="1"/>
</dbReference>
<organism evidence="19 20">
    <name type="scientific">Planktothrix pseudagardhii</name>
    <dbReference type="NCBI Taxonomy" id="132604"/>
    <lineage>
        <taxon>Bacteria</taxon>
        <taxon>Bacillati</taxon>
        <taxon>Cyanobacteriota</taxon>
        <taxon>Cyanophyceae</taxon>
        <taxon>Oscillatoriophycideae</taxon>
        <taxon>Oscillatoriales</taxon>
        <taxon>Microcoleaceae</taxon>
        <taxon>Planktothrix</taxon>
    </lineage>
</organism>
<dbReference type="GO" id="GO:0000155">
    <property type="term" value="F:phosphorelay sensor kinase activity"/>
    <property type="evidence" value="ECO:0007669"/>
    <property type="project" value="InterPro"/>
</dbReference>
<evidence type="ECO:0000256" key="9">
    <source>
        <dbReference type="ARBA" id="ARBA00022777"/>
    </source>
</evidence>
<comment type="subcellular location">
    <subcellularLocation>
        <location evidence="2">Membrane</location>
    </subcellularLocation>
</comment>
<dbReference type="Pfam" id="PF00512">
    <property type="entry name" value="HisKA"/>
    <property type="match status" value="1"/>
</dbReference>
<dbReference type="InterPro" id="IPR003594">
    <property type="entry name" value="HATPase_dom"/>
</dbReference>
<keyword evidence="7" id="KW-0812">Transmembrane</keyword>
<dbReference type="InterPro" id="IPR003661">
    <property type="entry name" value="HisK_dim/P_dom"/>
</dbReference>
<dbReference type="Proteomes" id="UP001153719">
    <property type="component" value="Chromosome"/>
</dbReference>
<name>A0A9W4CZI7_9CYAN</name>
<dbReference type="SMART" id="SM00448">
    <property type="entry name" value="REC"/>
    <property type="match status" value="2"/>
</dbReference>
<keyword evidence="5 15" id="KW-0597">Phosphoprotein</keyword>
<dbReference type="KEGG" id="ppsu:NO713_02043"/>
<comment type="catalytic activity">
    <reaction evidence="1">
        <text>ATP + protein L-histidine = ADP + protein N-phospho-L-histidine.</text>
        <dbReference type="EC" id="2.7.13.3"/>
    </reaction>
</comment>
<comment type="similarity">
    <text evidence="3">In the N-terminal section; belongs to the phytochrome family.</text>
</comment>
<dbReference type="PANTHER" id="PTHR45339">
    <property type="entry name" value="HYBRID SIGNAL TRANSDUCTION HISTIDINE KINASE J"/>
    <property type="match status" value="1"/>
</dbReference>
<evidence type="ECO:0000256" key="3">
    <source>
        <dbReference type="ARBA" id="ARBA00006402"/>
    </source>
</evidence>
<evidence type="ECO:0000256" key="15">
    <source>
        <dbReference type="PROSITE-ProRule" id="PRU00169"/>
    </source>
</evidence>
<dbReference type="InterPro" id="IPR005467">
    <property type="entry name" value="His_kinase_dom"/>
</dbReference>
<evidence type="ECO:0000256" key="1">
    <source>
        <dbReference type="ARBA" id="ARBA00000085"/>
    </source>
</evidence>
<gene>
    <name evidence="19" type="primary">luxQ</name>
    <name evidence="19" type="ORF">NO713_02043</name>
</gene>
<dbReference type="Pfam" id="PF00072">
    <property type="entry name" value="Response_reg"/>
    <property type="match status" value="2"/>
</dbReference>
<evidence type="ECO:0000313" key="19">
    <source>
        <dbReference type="EMBL" id="CAD5942984.1"/>
    </source>
</evidence>
<dbReference type="EC" id="2.7.13.3" evidence="4"/>